<sequence length="184" mass="19597">MTIQDDLSRPWFQPVVPSSGAEQEDSGPPTTRIAGSLPLDEVIAETPAAPTPPDAAHPAAPNPAPAPAPPPNQMPMPAEQPRPAPPAAAQPPMAPPPTPEHVEVTQPYIPAIREEQPEFAKRLNPDVQPSPSTVATGPQPAVQPGRAPDLDAPAPVRKRSLMRRVVRKIIGPDLLRKDPPKKKR</sequence>
<comment type="caution">
    <text evidence="2">The sequence shown here is derived from an EMBL/GenBank/DDBJ whole genome shotgun (WGS) entry which is preliminary data.</text>
</comment>
<dbReference type="RefSeq" id="WP_344132805.1">
    <property type="nucleotide sequence ID" value="NZ_BAAARA010000010.1"/>
</dbReference>
<evidence type="ECO:0000256" key="1">
    <source>
        <dbReference type="SAM" id="MobiDB-lite"/>
    </source>
</evidence>
<evidence type="ECO:0000313" key="2">
    <source>
        <dbReference type="EMBL" id="GAA2352047.1"/>
    </source>
</evidence>
<feature type="region of interest" description="Disordered" evidence="1">
    <location>
        <begin position="1"/>
        <end position="102"/>
    </location>
</feature>
<reference evidence="2 3" key="1">
    <citation type="journal article" date="2019" name="Int. J. Syst. Evol. Microbiol.">
        <title>The Global Catalogue of Microorganisms (GCM) 10K type strain sequencing project: providing services to taxonomists for standard genome sequencing and annotation.</title>
        <authorList>
            <consortium name="The Broad Institute Genomics Platform"/>
            <consortium name="The Broad Institute Genome Sequencing Center for Infectious Disease"/>
            <person name="Wu L."/>
            <person name="Ma J."/>
        </authorList>
    </citation>
    <scope>NUCLEOTIDE SEQUENCE [LARGE SCALE GENOMIC DNA]</scope>
    <source>
        <strain evidence="2 3">JCM 16221</strain>
    </source>
</reference>
<evidence type="ECO:0000313" key="3">
    <source>
        <dbReference type="Proteomes" id="UP001501218"/>
    </source>
</evidence>
<accession>A0ABN3GI90</accession>
<name>A0ABN3GI90_9PSEU</name>
<dbReference type="Proteomes" id="UP001501218">
    <property type="component" value="Unassembled WGS sequence"/>
</dbReference>
<feature type="compositionally biased region" description="Polar residues" evidence="1">
    <location>
        <begin position="127"/>
        <end position="136"/>
    </location>
</feature>
<dbReference type="EMBL" id="BAAARA010000010">
    <property type="protein sequence ID" value="GAA2352047.1"/>
    <property type="molecule type" value="Genomic_DNA"/>
</dbReference>
<proteinExistence type="predicted"/>
<protein>
    <submittedName>
        <fullName evidence="2">Uncharacterized protein</fullName>
    </submittedName>
</protein>
<gene>
    <name evidence="2" type="ORF">GCM10009854_32450</name>
</gene>
<feature type="region of interest" description="Disordered" evidence="1">
    <location>
        <begin position="117"/>
        <end position="157"/>
    </location>
</feature>
<keyword evidence="3" id="KW-1185">Reference proteome</keyword>
<feature type="compositionally biased region" description="Pro residues" evidence="1">
    <location>
        <begin position="49"/>
        <end position="99"/>
    </location>
</feature>
<organism evidence="2 3">
    <name type="scientific">Saccharopolyspora halophila</name>
    <dbReference type="NCBI Taxonomy" id="405551"/>
    <lineage>
        <taxon>Bacteria</taxon>
        <taxon>Bacillati</taxon>
        <taxon>Actinomycetota</taxon>
        <taxon>Actinomycetes</taxon>
        <taxon>Pseudonocardiales</taxon>
        <taxon>Pseudonocardiaceae</taxon>
        <taxon>Saccharopolyspora</taxon>
    </lineage>
</organism>